<keyword evidence="4" id="KW-1185">Reference proteome</keyword>
<feature type="coiled-coil region" evidence="1">
    <location>
        <begin position="285"/>
        <end position="322"/>
    </location>
</feature>
<evidence type="ECO:0000256" key="1">
    <source>
        <dbReference type="SAM" id="Coils"/>
    </source>
</evidence>
<evidence type="ECO:0000256" key="2">
    <source>
        <dbReference type="SAM" id="MobiDB-lite"/>
    </source>
</evidence>
<gene>
    <name evidence="3" type="ORF">Acr_20g0009980</name>
</gene>
<protein>
    <submittedName>
        <fullName evidence="3">Uncharacterized protein</fullName>
    </submittedName>
</protein>
<evidence type="ECO:0000313" key="3">
    <source>
        <dbReference type="EMBL" id="GFZ09190.1"/>
    </source>
</evidence>
<feature type="compositionally biased region" description="Polar residues" evidence="2">
    <location>
        <begin position="1"/>
        <end position="11"/>
    </location>
</feature>
<dbReference type="AlphaFoldDB" id="A0A7J0GEF3"/>
<organism evidence="3 4">
    <name type="scientific">Actinidia rufa</name>
    <dbReference type="NCBI Taxonomy" id="165716"/>
    <lineage>
        <taxon>Eukaryota</taxon>
        <taxon>Viridiplantae</taxon>
        <taxon>Streptophyta</taxon>
        <taxon>Embryophyta</taxon>
        <taxon>Tracheophyta</taxon>
        <taxon>Spermatophyta</taxon>
        <taxon>Magnoliopsida</taxon>
        <taxon>eudicotyledons</taxon>
        <taxon>Gunneridae</taxon>
        <taxon>Pentapetalae</taxon>
        <taxon>asterids</taxon>
        <taxon>Ericales</taxon>
        <taxon>Actinidiaceae</taxon>
        <taxon>Actinidia</taxon>
    </lineage>
</organism>
<accession>A0A7J0GEF3</accession>
<keyword evidence="1" id="KW-0175">Coiled coil</keyword>
<dbReference type="OrthoDB" id="1750920at2759"/>
<name>A0A7J0GEF3_9ERIC</name>
<evidence type="ECO:0000313" key="4">
    <source>
        <dbReference type="Proteomes" id="UP000585474"/>
    </source>
</evidence>
<feature type="region of interest" description="Disordered" evidence="2">
    <location>
        <begin position="193"/>
        <end position="215"/>
    </location>
</feature>
<dbReference type="EMBL" id="BJWL01000020">
    <property type="protein sequence ID" value="GFZ09190.1"/>
    <property type="molecule type" value="Genomic_DNA"/>
</dbReference>
<dbReference type="Proteomes" id="UP000585474">
    <property type="component" value="Unassembled WGS sequence"/>
</dbReference>
<sequence length="343" mass="39413">MADEANQLSSSPKEDPLEESPLQDDPSDHGRDPKIEIRSPLEKEFNFMTQDDLNCLRELCSFPFGLVPNMWRSIVCVVVVWRYYKRILSLNEFRCLYRLFKNPKPDSGWLYFKVRSGNTITKGYPNNVKGWKRSDGDNIKDKPVEETTIVAGDEAMSKRINLKKLAQKGEESKGESSTVKRVVVGEKCPEELSDTFPNKKGKSTPVAKEKEPRPKATMLRSSTTAEKLLESVIPPFDKEEVEKLDLDRVVSKFFHIIGQAIVVRSSLANRSREMRDEMTLQQGRAASLEGEMARAQNLAAELEKKMAKLKVQEQQIADKLARAKAIRRPLPRSWQSWRWWWLN</sequence>
<comment type="caution">
    <text evidence="3">The sequence shown here is derived from an EMBL/GenBank/DDBJ whole genome shotgun (WGS) entry which is preliminary data.</text>
</comment>
<proteinExistence type="predicted"/>
<reference evidence="3 4" key="1">
    <citation type="submission" date="2019-07" db="EMBL/GenBank/DDBJ databases">
        <title>De Novo Assembly of kiwifruit Actinidia rufa.</title>
        <authorList>
            <person name="Sugita-Konishi S."/>
            <person name="Sato K."/>
            <person name="Mori E."/>
            <person name="Abe Y."/>
            <person name="Kisaki G."/>
            <person name="Hamano K."/>
            <person name="Suezawa K."/>
            <person name="Otani M."/>
            <person name="Fukuda T."/>
            <person name="Manabe T."/>
            <person name="Gomi K."/>
            <person name="Tabuchi M."/>
            <person name="Akimitsu K."/>
            <person name="Kataoka I."/>
        </authorList>
    </citation>
    <scope>NUCLEOTIDE SEQUENCE [LARGE SCALE GENOMIC DNA]</scope>
    <source>
        <strain evidence="4">cv. Fuchu</strain>
    </source>
</reference>
<feature type="region of interest" description="Disordered" evidence="2">
    <location>
        <begin position="1"/>
        <end position="34"/>
    </location>
</feature>